<feature type="chain" id="PRO_5039941653" description="Secreted protein" evidence="1">
    <location>
        <begin position="24"/>
        <end position="111"/>
    </location>
</feature>
<evidence type="ECO:0000256" key="1">
    <source>
        <dbReference type="SAM" id="SignalP"/>
    </source>
</evidence>
<reference evidence="2" key="1">
    <citation type="journal article" date="2021" name="Sci. Rep.">
        <title>Diploid genomic architecture of Nitzschia inconspicua, an elite biomass production diatom.</title>
        <authorList>
            <person name="Oliver A."/>
            <person name="Podell S."/>
            <person name="Pinowska A."/>
            <person name="Traller J.C."/>
            <person name="Smith S.R."/>
            <person name="McClure R."/>
            <person name="Beliaev A."/>
            <person name="Bohutskyi P."/>
            <person name="Hill E.A."/>
            <person name="Rabines A."/>
            <person name="Zheng H."/>
            <person name="Allen L.Z."/>
            <person name="Kuo A."/>
            <person name="Grigoriev I.V."/>
            <person name="Allen A.E."/>
            <person name="Hazlebeck D."/>
            <person name="Allen E.E."/>
        </authorList>
    </citation>
    <scope>NUCLEOTIDE SEQUENCE</scope>
    <source>
        <strain evidence="2">Hildebrandi</strain>
    </source>
</reference>
<dbReference type="AlphaFoldDB" id="A0A9K3KZ98"/>
<feature type="signal peptide" evidence="1">
    <location>
        <begin position="1"/>
        <end position="23"/>
    </location>
</feature>
<reference evidence="2" key="2">
    <citation type="submission" date="2021-04" db="EMBL/GenBank/DDBJ databases">
        <authorList>
            <person name="Podell S."/>
        </authorList>
    </citation>
    <scope>NUCLEOTIDE SEQUENCE</scope>
    <source>
        <strain evidence="2">Hildebrandi</strain>
    </source>
</reference>
<gene>
    <name evidence="2" type="ORF">IV203_008479</name>
</gene>
<evidence type="ECO:0000313" key="2">
    <source>
        <dbReference type="EMBL" id="KAG7352431.1"/>
    </source>
</evidence>
<name>A0A9K3KZ98_9STRA</name>
<keyword evidence="3" id="KW-1185">Reference proteome</keyword>
<protein>
    <recommendedName>
        <fullName evidence="4">Secreted protein</fullName>
    </recommendedName>
</protein>
<keyword evidence="1" id="KW-0732">Signal</keyword>
<organism evidence="2 3">
    <name type="scientific">Nitzschia inconspicua</name>
    <dbReference type="NCBI Taxonomy" id="303405"/>
    <lineage>
        <taxon>Eukaryota</taxon>
        <taxon>Sar</taxon>
        <taxon>Stramenopiles</taxon>
        <taxon>Ochrophyta</taxon>
        <taxon>Bacillariophyta</taxon>
        <taxon>Bacillariophyceae</taxon>
        <taxon>Bacillariophycidae</taxon>
        <taxon>Bacillariales</taxon>
        <taxon>Bacillariaceae</taxon>
        <taxon>Nitzschia</taxon>
    </lineage>
</organism>
<dbReference type="EMBL" id="JAGRRH010000017">
    <property type="protein sequence ID" value="KAG7352431.1"/>
    <property type="molecule type" value="Genomic_DNA"/>
</dbReference>
<accession>A0A9K3KZ98</accession>
<sequence>MLTLLSILLKLLRNACCGTNVLAIPVTVTSTMPTNTLMGSPTSSTMTLSWNAAPLAYKRNNKRNLQALIPPKRQLELIRVYRLTLPSLEPNPRTLLTIVTFLALTGKLVTS</sequence>
<proteinExistence type="predicted"/>
<comment type="caution">
    <text evidence="2">The sequence shown here is derived from an EMBL/GenBank/DDBJ whole genome shotgun (WGS) entry which is preliminary data.</text>
</comment>
<dbReference type="Proteomes" id="UP000693970">
    <property type="component" value="Unassembled WGS sequence"/>
</dbReference>
<evidence type="ECO:0008006" key="4">
    <source>
        <dbReference type="Google" id="ProtNLM"/>
    </source>
</evidence>
<evidence type="ECO:0000313" key="3">
    <source>
        <dbReference type="Proteomes" id="UP000693970"/>
    </source>
</evidence>